<dbReference type="Proteomes" id="UP001257909">
    <property type="component" value="Unassembled WGS sequence"/>
</dbReference>
<reference evidence="7 8" key="1">
    <citation type="submission" date="2023-07" db="EMBL/GenBank/DDBJ databases">
        <title>Sorghum-associated microbial communities from plants grown in Nebraska, USA.</title>
        <authorList>
            <person name="Schachtman D."/>
        </authorList>
    </citation>
    <scope>NUCLEOTIDE SEQUENCE [LARGE SCALE GENOMIC DNA]</scope>
    <source>
        <strain evidence="7 8">4138</strain>
    </source>
</reference>
<dbReference type="PANTHER" id="PTHR30024">
    <property type="entry name" value="ALIPHATIC SULFONATES-BINDING PROTEIN-RELATED"/>
    <property type="match status" value="1"/>
</dbReference>
<feature type="signal peptide" evidence="6">
    <location>
        <begin position="1"/>
        <end position="20"/>
    </location>
</feature>
<name>A0ABU1W301_9GAMM</name>
<evidence type="ECO:0000313" key="8">
    <source>
        <dbReference type="Proteomes" id="UP001257909"/>
    </source>
</evidence>
<evidence type="ECO:0000256" key="1">
    <source>
        <dbReference type="ARBA" id="ARBA00004308"/>
    </source>
</evidence>
<keyword evidence="2" id="KW-0813">Transport</keyword>
<protein>
    <submittedName>
        <fullName evidence="7">Nitrate/nitrite transport system substrate-binding protein</fullName>
    </submittedName>
</protein>
<sequence>MRLLTLTLLLGSCCLSQAEAAQAEKTDLRLGFVKLTDMAPLAVALEQGYFEDEGLFVSVEAQANWKVLQDRVTDGQLDAAHMLAGQVVAASAGLGSQARLQTSLVLDLHGNACTLDKSIWQQVPQAQKSAIGQAQSAAVLQTALKSFAEQGKSMQFGTVFPYSSHNYELRYWLAAGGIHPGFYAPEQGDNSGQLQAQLLISVTPPPQMPATMEAGTLQGFCVGEPWNQQAVQKGLGVVLVTNEQLHGAMAEKVLGVTADWAKANPNTHIKLIKALLRAGYWLDQNNNANRVAAAKMISQPHYVGADVGILSRSMTGTFEFEQGKTSQQQDFNVFFRYHATYPFYADAIWYLTQMRRWGQIAKAQDDAWYLQQAQQVFQPEPYQQAAAELIAEGKLKTTDFVDFTATSLTRPGKASSFIDGKAFDPSQPNAYLQQFAIGQQSDAAPNTATAKN</sequence>
<evidence type="ECO:0000256" key="6">
    <source>
        <dbReference type="SAM" id="SignalP"/>
    </source>
</evidence>
<dbReference type="Gene3D" id="3.40.190.10">
    <property type="entry name" value="Periplasmic binding protein-like II"/>
    <property type="match status" value="2"/>
</dbReference>
<evidence type="ECO:0000256" key="4">
    <source>
        <dbReference type="ARBA" id="ARBA00022519"/>
    </source>
</evidence>
<gene>
    <name evidence="7" type="ORF">J2W69_003310</name>
</gene>
<comment type="subcellular location">
    <subcellularLocation>
        <location evidence="1">Endomembrane system</location>
    </subcellularLocation>
</comment>
<evidence type="ECO:0000256" key="5">
    <source>
        <dbReference type="ARBA" id="ARBA00023136"/>
    </source>
</evidence>
<evidence type="ECO:0000256" key="2">
    <source>
        <dbReference type="ARBA" id="ARBA00022448"/>
    </source>
</evidence>
<dbReference type="EMBL" id="JAVDWR010000015">
    <property type="protein sequence ID" value="MDR7122351.1"/>
    <property type="molecule type" value="Genomic_DNA"/>
</dbReference>
<dbReference type="PANTHER" id="PTHR30024:SF43">
    <property type="entry name" value="BLL4572 PROTEIN"/>
    <property type="match status" value="1"/>
</dbReference>
<organism evidence="7 8">
    <name type="scientific">Rheinheimera soli</name>
    <dbReference type="NCBI Taxonomy" id="443616"/>
    <lineage>
        <taxon>Bacteria</taxon>
        <taxon>Pseudomonadati</taxon>
        <taxon>Pseudomonadota</taxon>
        <taxon>Gammaproteobacteria</taxon>
        <taxon>Chromatiales</taxon>
        <taxon>Chromatiaceae</taxon>
        <taxon>Rheinheimera</taxon>
    </lineage>
</organism>
<evidence type="ECO:0000256" key="3">
    <source>
        <dbReference type="ARBA" id="ARBA00022475"/>
    </source>
</evidence>
<dbReference type="Pfam" id="PF13379">
    <property type="entry name" value="NMT1_2"/>
    <property type="match status" value="1"/>
</dbReference>
<comment type="caution">
    <text evidence="7">The sequence shown here is derived from an EMBL/GenBank/DDBJ whole genome shotgun (WGS) entry which is preliminary data.</text>
</comment>
<accession>A0ABU1W301</accession>
<dbReference type="RefSeq" id="WP_310280536.1">
    <property type="nucleotide sequence ID" value="NZ_JAVDWR010000015.1"/>
</dbReference>
<keyword evidence="4" id="KW-0997">Cell inner membrane</keyword>
<dbReference type="CDD" id="cd13553">
    <property type="entry name" value="PBP2_NrtA_CpmA_like"/>
    <property type="match status" value="1"/>
</dbReference>
<keyword evidence="6" id="KW-0732">Signal</keyword>
<dbReference type="SUPFAM" id="SSF53850">
    <property type="entry name" value="Periplasmic binding protein-like II"/>
    <property type="match status" value="1"/>
</dbReference>
<keyword evidence="5" id="KW-0472">Membrane</keyword>
<keyword evidence="8" id="KW-1185">Reference proteome</keyword>
<dbReference type="InterPro" id="IPR044527">
    <property type="entry name" value="NrtA/CpmA_ABC-bd_dom"/>
</dbReference>
<keyword evidence="3" id="KW-1003">Cell membrane</keyword>
<feature type="chain" id="PRO_5045882056" evidence="6">
    <location>
        <begin position="21"/>
        <end position="452"/>
    </location>
</feature>
<proteinExistence type="predicted"/>
<evidence type="ECO:0000313" key="7">
    <source>
        <dbReference type="EMBL" id="MDR7122351.1"/>
    </source>
</evidence>